<dbReference type="Proteomes" id="UP001243717">
    <property type="component" value="Unassembled WGS sequence"/>
</dbReference>
<dbReference type="PANTHER" id="PTHR11328:SF24">
    <property type="entry name" value="MAJOR FACILITATOR SUPERFAMILY (MFS) PROFILE DOMAIN-CONTAINING PROTEIN"/>
    <property type="match status" value="1"/>
</dbReference>
<feature type="transmembrane region" description="Helical" evidence="2">
    <location>
        <begin position="127"/>
        <end position="146"/>
    </location>
</feature>
<accession>A0ABU1AHB4</accession>
<feature type="transmembrane region" description="Helical" evidence="2">
    <location>
        <begin position="199"/>
        <end position="220"/>
    </location>
</feature>
<feature type="transmembrane region" description="Helical" evidence="2">
    <location>
        <begin position="251"/>
        <end position="268"/>
    </location>
</feature>
<feature type="transmembrane region" description="Helical" evidence="2">
    <location>
        <begin position="288"/>
        <end position="310"/>
    </location>
</feature>
<dbReference type="PANTHER" id="PTHR11328">
    <property type="entry name" value="MAJOR FACILITATOR SUPERFAMILY DOMAIN-CONTAINING PROTEIN"/>
    <property type="match status" value="1"/>
</dbReference>
<organism evidence="3 4">
    <name type="scientific">Thalassobacterium sedimentorum</name>
    <dbReference type="NCBI Taxonomy" id="3041258"/>
    <lineage>
        <taxon>Bacteria</taxon>
        <taxon>Pseudomonadati</taxon>
        <taxon>Verrucomicrobiota</taxon>
        <taxon>Opitutia</taxon>
        <taxon>Puniceicoccales</taxon>
        <taxon>Coraliomargaritaceae</taxon>
        <taxon>Thalassobacterium</taxon>
    </lineage>
</organism>
<feature type="transmembrane region" description="Helical" evidence="2">
    <location>
        <begin position="29"/>
        <end position="53"/>
    </location>
</feature>
<feature type="transmembrane region" description="Helical" evidence="2">
    <location>
        <begin position="388"/>
        <end position="412"/>
    </location>
</feature>
<evidence type="ECO:0000256" key="2">
    <source>
        <dbReference type="SAM" id="Phobius"/>
    </source>
</evidence>
<comment type="similarity">
    <text evidence="1">Belongs to the sodium:galactoside symporter (TC 2.A.2) family.</text>
</comment>
<evidence type="ECO:0000256" key="1">
    <source>
        <dbReference type="ARBA" id="ARBA00009617"/>
    </source>
</evidence>
<evidence type="ECO:0000313" key="4">
    <source>
        <dbReference type="Proteomes" id="UP001243717"/>
    </source>
</evidence>
<keyword evidence="2" id="KW-1133">Transmembrane helix</keyword>
<evidence type="ECO:0000313" key="3">
    <source>
        <dbReference type="EMBL" id="MDQ8193028.1"/>
    </source>
</evidence>
<keyword evidence="4" id="KW-1185">Reference proteome</keyword>
<feature type="transmembrane region" description="Helical" evidence="2">
    <location>
        <begin position="322"/>
        <end position="341"/>
    </location>
</feature>
<dbReference type="RefSeq" id="WP_308983537.1">
    <property type="nucleotide sequence ID" value="NZ_JARXIC010000002.1"/>
</dbReference>
<sequence length="477" mass="52594">MKSDPTAGFAPESSQPRAPRAPLAFAQKIYYGLGALLAFSGAQMLMALTFPIYNIELGVDPTLLGLAIMFGRIWDTVSDPAAGVISDNTRSRFGRRRPYLFVGSLLCMILFPLIFFVDPAWTEQQQFVFYSVTSILFLTAYTIYSVPYWALGSEMTPDYNERTKVVAIRTMIGMVGANIIAAWAYRLTQLDIFESALVGVRYVSIGLCAILALFGIVTAFKTQEPYFKVAKTQKKVGFWESIRGVFTNDQAMIVLIVFVISNMGNALVHHLGIYVNTYYIFGGDTKMAASYVAIGGTIGAFISFFSIQPLARISEKIGKRQMMNVCFIMGITGSILKYFCYSVTLPWLQFIPVILLTVSGSGVALMISSIKADVVDYDEMKCGLRREGAFGSAFGYINKGVSAFTALLAGVLLSVSGFNQALGADQDDGAILALRLMFAVIPAVFFVIAYFLLRYYKLTEAQITEIREELEARRGEV</sequence>
<comment type="caution">
    <text evidence="3">The sequence shown here is derived from an EMBL/GenBank/DDBJ whole genome shotgun (WGS) entry which is preliminary data.</text>
</comment>
<dbReference type="InterPro" id="IPR039672">
    <property type="entry name" value="MFS_2"/>
</dbReference>
<keyword evidence="2" id="KW-0812">Transmembrane</keyword>
<dbReference type="EMBL" id="JARXIC010000002">
    <property type="protein sequence ID" value="MDQ8193028.1"/>
    <property type="molecule type" value="Genomic_DNA"/>
</dbReference>
<dbReference type="InterPro" id="IPR036259">
    <property type="entry name" value="MFS_trans_sf"/>
</dbReference>
<feature type="transmembrane region" description="Helical" evidence="2">
    <location>
        <begin position="166"/>
        <end position="187"/>
    </location>
</feature>
<dbReference type="Gene3D" id="1.20.1250.20">
    <property type="entry name" value="MFS general substrate transporter like domains"/>
    <property type="match status" value="2"/>
</dbReference>
<dbReference type="SUPFAM" id="SSF103473">
    <property type="entry name" value="MFS general substrate transporter"/>
    <property type="match status" value="1"/>
</dbReference>
<feature type="transmembrane region" description="Helical" evidence="2">
    <location>
        <begin position="99"/>
        <end position="121"/>
    </location>
</feature>
<protein>
    <submittedName>
        <fullName evidence="3">MFS transporter</fullName>
    </submittedName>
</protein>
<feature type="transmembrane region" description="Helical" evidence="2">
    <location>
        <begin position="432"/>
        <end position="453"/>
    </location>
</feature>
<reference evidence="3 4" key="1">
    <citation type="submission" date="2023-04" db="EMBL/GenBank/DDBJ databases">
        <title>A novel bacteria isolated from coastal sediment.</title>
        <authorList>
            <person name="Liu X.-J."/>
            <person name="Du Z.-J."/>
        </authorList>
    </citation>
    <scope>NUCLEOTIDE SEQUENCE [LARGE SCALE GENOMIC DNA]</scope>
    <source>
        <strain evidence="3 4">SDUM461004</strain>
    </source>
</reference>
<feature type="transmembrane region" description="Helical" evidence="2">
    <location>
        <begin position="347"/>
        <end position="367"/>
    </location>
</feature>
<proteinExistence type="inferred from homology"/>
<keyword evidence="2" id="KW-0472">Membrane</keyword>
<name>A0ABU1AHB4_9BACT</name>
<gene>
    <name evidence="3" type="ORF">QEH59_01230</name>
</gene>
<dbReference type="Pfam" id="PF13347">
    <property type="entry name" value="MFS_2"/>
    <property type="match status" value="1"/>
</dbReference>